<gene>
    <name evidence="1" type="ORF">J2Z40_000408</name>
</gene>
<sequence length="116" mass="13910">MNYEREKANMLAENLKSFTDYVLKSHKAYNIYLSNQEKLYRLSLLTDEFEIQILADELLRINRFIYDEKTTAILVERIRKALTIIGDYIDNNFNDLFIFTPRLHILRMLSSSFTYI</sequence>
<protein>
    <submittedName>
        <fullName evidence="1">Uncharacterized protein</fullName>
    </submittedName>
</protein>
<proteinExistence type="predicted"/>
<name>A0ABS4RAE2_9BACI</name>
<organism evidence="1 2">
    <name type="scientific">Cytobacillus eiseniae</name>
    <dbReference type="NCBI Taxonomy" id="762947"/>
    <lineage>
        <taxon>Bacteria</taxon>
        <taxon>Bacillati</taxon>
        <taxon>Bacillota</taxon>
        <taxon>Bacilli</taxon>
        <taxon>Bacillales</taxon>
        <taxon>Bacillaceae</taxon>
        <taxon>Cytobacillus</taxon>
    </lineage>
</organism>
<comment type="caution">
    <text evidence="1">The sequence shown here is derived from an EMBL/GenBank/DDBJ whole genome shotgun (WGS) entry which is preliminary data.</text>
</comment>
<dbReference type="EMBL" id="JAGIKZ010000001">
    <property type="protein sequence ID" value="MBP2239855.1"/>
    <property type="molecule type" value="Genomic_DNA"/>
</dbReference>
<reference evidence="1 2" key="1">
    <citation type="submission" date="2021-03" db="EMBL/GenBank/DDBJ databases">
        <title>Genomic Encyclopedia of Type Strains, Phase IV (KMG-IV): sequencing the most valuable type-strain genomes for metagenomic binning, comparative biology and taxonomic classification.</title>
        <authorList>
            <person name="Goeker M."/>
        </authorList>
    </citation>
    <scope>NUCLEOTIDE SEQUENCE [LARGE SCALE GENOMIC DNA]</scope>
    <source>
        <strain evidence="1 2">DSM 26675</strain>
    </source>
</reference>
<evidence type="ECO:0000313" key="1">
    <source>
        <dbReference type="EMBL" id="MBP2239855.1"/>
    </source>
</evidence>
<keyword evidence="2" id="KW-1185">Reference proteome</keyword>
<accession>A0ABS4RAE2</accession>
<dbReference type="RefSeq" id="WP_066394190.1">
    <property type="nucleotide sequence ID" value="NZ_JAGIKZ010000001.1"/>
</dbReference>
<evidence type="ECO:0000313" key="2">
    <source>
        <dbReference type="Proteomes" id="UP001519293"/>
    </source>
</evidence>
<dbReference type="Proteomes" id="UP001519293">
    <property type="component" value="Unassembled WGS sequence"/>
</dbReference>